<proteinExistence type="predicted"/>
<evidence type="ECO:0000313" key="1">
    <source>
        <dbReference type="EMBL" id="KAJ9094838.1"/>
    </source>
</evidence>
<organism evidence="1 2">
    <name type="scientific">Naganishia adeliensis</name>
    <dbReference type="NCBI Taxonomy" id="92952"/>
    <lineage>
        <taxon>Eukaryota</taxon>
        <taxon>Fungi</taxon>
        <taxon>Dikarya</taxon>
        <taxon>Basidiomycota</taxon>
        <taxon>Agaricomycotina</taxon>
        <taxon>Tremellomycetes</taxon>
        <taxon>Filobasidiales</taxon>
        <taxon>Filobasidiaceae</taxon>
        <taxon>Naganishia</taxon>
    </lineage>
</organism>
<protein>
    <submittedName>
        <fullName evidence="1">Uncharacterized protein</fullName>
    </submittedName>
</protein>
<sequence length="423" mass="47665">MSALFAQPSIPAPSRPLDSPSTPNPPPTRPITKTYKAYFPQDEIELAISAAERPVVHEQCREDKAVGFPRRVIATGQALYHRFHLYFKLSDFNYIEVSLSTLYVAAKLHDCLKKPRDLILACYAIRQPEMLKGRLMLSVDPAAFDPKQLESERKRMLSVERLVLETLCFNFMVGAEGGGSPGLDAFGLVIKLGRKAGFRKKFIYTSWKMIIDSYRTTASLSYTPQAICISCFYATALLHSPPPNTLAPAETEGTELQAADAEMTQDMAACRKDVYDWQRRSRDTWLKDLSVSFDDVHDTVHLLLDLHGFLLQSASRPTTTTTELSLTPSFGTPVSPSDTPLGPSQPTRVTNTTLNMHPQMMPALPLPPRYNWTQEKLMQLKIWLREQYPKDDAEPSGDVKQLNIETLTSGFGRNDETIRFLFW</sequence>
<keyword evidence="2" id="KW-1185">Reference proteome</keyword>
<dbReference type="Proteomes" id="UP001230649">
    <property type="component" value="Unassembled WGS sequence"/>
</dbReference>
<gene>
    <name evidence="1" type="ORF">QFC20_006816</name>
</gene>
<evidence type="ECO:0000313" key="2">
    <source>
        <dbReference type="Proteomes" id="UP001230649"/>
    </source>
</evidence>
<dbReference type="EMBL" id="JASBWS010000133">
    <property type="protein sequence ID" value="KAJ9094838.1"/>
    <property type="molecule type" value="Genomic_DNA"/>
</dbReference>
<name>A0ACC2V661_9TREE</name>
<comment type="caution">
    <text evidence="1">The sequence shown here is derived from an EMBL/GenBank/DDBJ whole genome shotgun (WGS) entry which is preliminary data.</text>
</comment>
<reference evidence="1" key="1">
    <citation type="submission" date="2023-04" db="EMBL/GenBank/DDBJ databases">
        <title>Draft Genome sequencing of Naganishia species isolated from polar environments using Oxford Nanopore Technology.</title>
        <authorList>
            <person name="Leo P."/>
            <person name="Venkateswaran K."/>
        </authorList>
    </citation>
    <scope>NUCLEOTIDE SEQUENCE</scope>
    <source>
        <strain evidence="1">MNA-CCFEE 5262</strain>
    </source>
</reference>
<accession>A0ACC2V661</accession>